<organism evidence="2 3">
    <name type="scientific">Aquarana catesbeiana</name>
    <name type="common">American bullfrog</name>
    <name type="synonym">Rana catesbeiana</name>
    <dbReference type="NCBI Taxonomy" id="8400"/>
    <lineage>
        <taxon>Eukaryota</taxon>
        <taxon>Metazoa</taxon>
        <taxon>Chordata</taxon>
        <taxon>Craniata</taxon>
        <taxon>Vertebrata</taxon>
        <taxon>Euteleostomi</taxon>
        <taxon>Amphibia</taxon>
        <taxon>Batrachia</taxon>
        <taxon>Anura</taxon>
        <taxon>Neobatrachia</taxon>
        <taxon>Ranoidea</taxon>
        <taxon>Ranidae</taxon>
        <taxon>Aquarana</taxon>
    </lineage>
</organism>
<keyword evidence="3" id="KW-1185">Reference proteome</keyword>
<dbReference type="SUPFAM" id="SSF81296">
    <property type="entry name" value="E set domains"/>
    <property type="match status" value="1"/>
</dbReference>
<feature type="transmembrane region" description="Helical" evidence="1">
    <location>
        <begin position="9"/>
        <end position="27"/>
    </location>
</feature>
<gene>
    <name evidence="2" type="ORF">AB205_0124880</name>
</gene>
<dbReference type="InterPro" id="IPR014756">
    <property type="entry name" value="Ig_E-set"/>
</dbReference>
<dbReference type="OrthoDB" id="2112051at2759"/>
<sequence length="182" mass="20677">MFKSTRKGFMIILCCTVIVMVVFSYIVHLNFSQLSDFYFLNVKNHPTPVCEHVGYMATESKTIDQQIAEIMTMINCTIPQKDSVYFNETTSAMNSIAIILNYKPNYCVGDTLVVQVEMFNYLGKRKTYGGDFLQARIISPKLGAGASGRIENFNNGTYNIYFTLFWEGRVQISILLMHPSEG</sequence>
<dbReference type="PANTHER" id="PTHR16165:SF3">
    <property type="entry name" value="NXPE FAMILY MEMBER 1"/>
    <property type="match status" value="1"/>
</dbReference>
<accession>A0A2G9QE16</accession>
<dbReference type="PANTHER" id="PTHR16165">
    <property type="entry name" value="NXPE FAMILY MEMBER"/>
    <property type="match status" value="1"/>
</dbReference>
<dbReference type="AlphaFoldDB" id="A0A2G9QE16"/>
<name>A0A2G9QE16_AQUCT</name>
<dbReference type="InterPro" id="IPR026845">
    <property type="entry name" value="NXPH/NXPE"/>
</dbReference>
<proteinExistence type="predicted"/>
<dbReference type="Pfam" id="PF06312">
    <property type="entry name" value="Neurexophilin"/>
    <property type="match status" value="1"/>
</dbReference>
<reference evidence="3" key="1">
    <citation type="journal article" date="2017" name="Nat. Commun.">
        <title>The North American bullfrog draft genome provides insight into hormonal regulation of long noncoding RNA.</title>
        <authorList>
            <person name="Hammond S.A."/>
            <person name="Warren R.L."/>
            <person name="Vandervalk B.P."/>
            <person name="Kucuk E."/>
            <person name="Khan H."/>
            <person name="Gibb E.A."/>
            <person name="Pandoh P."/>
            <person name="Kirk H."/>
            <person name="Zhao Y."/>
            <person name="Jones M."/>
            <person name="Mungall A.J."/>
            <person name="Coope R."/>
            <person name="Pleasance S."/>
            <person name="Moore R.A."/>
            <person name="Holt R.A."/>
            <person name="Round J.M."/>
            <person name="Ohora S."/>
            <person name="Walle B.V."/>
            <person name="Veldhoen N."/>
            <person name="Helbing C.C."/>
            <person name="Birol I."/>
        </authorList>
    </citation>
    <scope>NUCLEOTIDE SEQUENCE [LARGE SCALE GENOMIC DNA]</scope>
</reference>
<keyword evidence="1" id="KW-0812">Transmembrane</keyword>
<evidence type="ECO:0000313" key="2">
    <source>
        <dbReference type="EMBL" id="PIO13837.1"/>
    </source>
</evidence>
<feature type="non-terminal residue" evidence="2">
    <location>
        <position position="182"/>
    </location>
</feature>
<evidence type="ECO:0000256" key="1">
    <source>
        <dbReference type="SAM" id="Phobius"/>
    </source>
</evidence>
<protein>
    <submittedName>
        <fullName evidence="2">Uncharacterized protein</fullName>
    </submittedName>
</protein>
<dbReference type="Proteomes" id="UP000228934">
    <property type="component" value="Unassembled WGS sequence"/>
</dbReference>
<keyword evidence="1" id="KW-1133">Transmembrane helix</keyword>
<dbReference type="EMBL" id="KZ019403">
    <property type="protein sequence ID" value="PIO13837.1"/>
    <property type="molecule type" value="Genomic_DNA"/>
</dbReference>
<evidence type="ECO:0000313" key="3">
    <source>
        <dbReference type="Proteomes" id="UP000228934"/>
    </source>
</evidence>
<keyword evidence="1" id="KW-0472">Membrane</keyword>